<dbReference type="PANTHER" id="PTHR45566:SF2">
    <property type="entry name" value="NARL SUBFAMILY"/>
    <property type="match status" value="1"/>
</dbReference>
<dbReference type="PANTHER" id="PTHR45566">
    <property type="entry name" value="HTH-TYPE TRANSCRIPTIONAL REGULATOR YHJB-RELATED"/>
    <property type="match status" value="1"/>
</dbReference>
<dbReference type="SMART" id="SM00448">
    <property type="entry name" value="REC"/>
    <property type="match status" value="1"/>
</dbReference>
<dbReference type="InterPro" id="IPR051015">
    <property type="entry name" value="EvgA-like"/>
</dbReference>
<dbReference type="InterPro" id="IPR001789">
    <property type="entry name" value="Sig_transdc_resp-reg_receiver"/>
</dbReference>
<keyword evidence="2" id="KW-0238">DNA-binding</keyword>
<proteinExistence type="predicted"/>
<dbReference type="CDD" id="cd17535">
    <property type="entry name" value="REC_NarL-like"/>
    <property type="match status" value="1"/>
</dbReference>
<accession>A0A7S7NYL5</accession>
<dbReference type="KEGG" id="pfer:IRI77_29110"/>
<keyword evidence="7" id="KW-1185">Reference proteome</keyword>
<dbReference type="AlphaFoldDB" id="A0A7S7NYL5"/>
<dbReference type="Proteomes" id="UP000593892">
    <property type="component" value="Chromosome"/>
</dbReference>
<evidence type="ECO:0000256" key="1">
    <source>
        <dbReference type="ARBA" id="ARBA00022553"/>
    </source>
</evidence>
<evidence type="ECO:0000256" key="3">
    <source>
        <dbReference type="PROSITE-ProRule" id="PRU00169"/>
    </source>
</evidence>
<dbReference type="EMBL" id="CP063849">
    <property type="protein sequence ID" value="QOY92179.1"/>
    <property type="molecule type" value="Genomic_DNA"/>
</dbReference>
<feature type="modified residue" description="4-aspartylphosphate" evidence="3">
    <location>
        <position position="65"/>
    </location>
</feature>
<dbReference type="SMART" id="SM00421">
    <property type="entry name" value="HTH_LUXR"/>
    <property type="match status" value="1"/>
</dbReference>
<dbReference type="GO" id="GO:0006355">
    <property type="term" value="P:regulation of DNA-templated transcription"/>
    <property type="evidence" value="ECO:0007669"/>
    <property type="project" value="InterPro"/>
</dbReference>
<dbReference type="SUPFAM" id="SSF52172">
    <property type="entry name" value="CheY-like"/>
    <property type="match status" value="1"/>
</dbReference>
<evidence type="ECO:0000259" key="4">
    <source>
        <dbReference type="PROSITE" id="PS50043"/>
    </source>
</evidence>
<keyword evidence="1 3" id="KW-0597">Phosphoprotein</keyword>
<dbReference type="InterPro" id="IPR058245">
    <property type="entry name" value="NreC/VraR/RcsB-like_REC"/>
</dbReference>
<dbReference type="InterPro" id="IPR000792">
    <property type="entry name" value="Tscrpt_reg_LuxR_C"/>
</dbReference>
<dbReference type="GO" id="GO:0003677">
    <property type="term" value="F:DNA binding"/>
    <property type="evidence" value="ECO:0007669"/>
    <property type="project" value="UniProtKB-KW"/>
</dbReference>
<dbReference type="SUPFAM" id="SSF46894">
    <property type="entry name" value="C-terminal effector domain of the bipartite response regulators"/>
    <property type="match status" value="1"/>
</dbReference>
<protein>
    <submittedName>
        <fullName evidence="6">Response regulator transcription factor</fullName>
    </submittedName>
</protein>
<dbReference type="InterPro" id="IPR011006">
    <property type="entry name" value="CheY-like_superfamily"/>
</dbReference>
<dbReference type="Pfam" id="PF00196">
    <property type="entry name" value="GerE"/>
    <property type="match status" value="1"/>
</dbReference>
<dbReference type="PROSITE" id="PS50043">
    <property type="entry name" value="HTH_LUXR_2"/>
    <property type="match status" value="1"/>
</dbReference>
<evidence type="ECO:0000259" key="5">
    <source>
        <dbReference type="PROSITE" id="PS50110"/>
    </source>
</evidence>
<sequence length="223" mass="24805">MVESRPLRPQQPIRLFIVDDHALFREGLIRLLASDETLQVAGAAGSAEAALQSIPEISPDVLILDYDLGESTAVHLLEQLRLRKFSGRTLLVTAGLPDSEALLLIREGVSGIFHKHQSPEALHRCIREVAAGRILIEQEYLRTLVQSGVAAPPSPAPRLTERDRQILRCLLEGLSNKEIATHLLISESAVKASLQQLFAKTEVRTRSQLVRLALEQFFDEIQR</sequence>
<dbReference type="GO" id="GO:0000160">
    <property type="term" value="P:phosphorelay signal transduction system"/>
    <property type="evidence" value="ECO:0007669"/>
    <property type="project" value="InterPro"/>
</dbReference>
<dbReference type="PROSITE" id="PS50110">
    <property type="entry name" value="RESPONSE_REGULATORY"/>
    <property type="match status" value="1"/>
</dbReference>
<evidence type="ECO:0000313" key="7">
    <source>
        <dbReference type="Proteomes" id="UP000593892"/>
    </source>
</evidence>
<organism evidence="6 7">
    <name type="scientific">Paludibaculum fermentans</name>
    <dbReference type="NCBI Taxonomy" id="1473598"/>
    <lineage>
        <taxon>Bacteria</taxon>
        <taxon>Pseudomonadati</taxon>
        <taxon>Acidobacteriota</taxon>
        <taxon>Terriglobia</taxon>
        <taxon>Bryobacterales</taxon>
        <taxon>Bryobacteraceae</taxon>
        <taxon>Paludibaculum</taxon>
    </lineage>
</organism>
<evidence type="ECO:0000256" key="2">
    <source>
        <dbReference type="ARBA" id="ARBA00023125"/>
    </source>
</evidence>
<feature type="domain" description="HTH luxR-type" evidence="4">
    <location>
        <begin position="152"/>
        <end position="217"/>
    </location>
</feature>
<evidence type="ECO:0000313" key="6">
    <source>
        <dbReference type="EMBL" id="QOY92179.1"/>
    </source>
</evidence>
<dbReference type="Pfam" id="PF00072">
    <property type="entry name" value="Response_reg"/>
    <property type="match status" value="1"/>
</dbReference>
<feature type="domain" description="Response regulatory" evidence="5">
    <location>
        <begin position="14"/>
        <end position="130"/>
    </location>
</feature>
<dbReference type="PRINTS" id="PR00038">
    <property type="entry name" value="HTHLUXR"/>
</dbReference>
<dbReference type="InterPro" id="IPR016032">
    <property type="entry name" value="Sig_transdc_resp-reg_C-effctor"/>
</dbReference>
<reference evidence="6 7" key="1">
    <citation type="submission" date="2020-10" db="EMBL/GenBank/DDBJ databases">
        <title>Complete genome sequence of Paludibaculum fermentans P105T, a facultatively anaerobic acidobacterium capable of dissimilatory Fe(III) reduction.</title>
        <authorList>
            <person name="Dedysh S.N."/>
            <person name="Beletsky A.V."/>
            <person name="Kulichevskaya I.S."/>
            <person name="Mardanov A.V."/>
            <person name="Ravin N.V."/>
        </authorList>
    </citation>
    <scope>NUCLEOTIDE SEQUENCE [LARGE SCALE GENOMIC DNA]</scope>
    <source>
        <strain evidence="6 7">P105</strain>
    </source>
</reference>
<dbReference type="Gene3D" id="3.40.50.2300">
    <property type="match status" value="1"/>
</dbReference>
<dbReference type="CDD" id="cd06170">
    <property type="entry name" value="LuxR_C_like"/>
    <property type="match status" value="1"/>
</dbReference>
<gene>
    <name evidence="6" type="ORF">IRI77_29110</name>
</gene>
<name>A0A7S7NYL5_PALFE</name>